<protein>
    <recommendedName>
        <fullName evidence="5">U3 small nucleolar RNA-associated protein 11</fullName>
        <shortName evidence="5">U3 snoRNA-associated protein 11</shortName>
    </recommendedName>
</protein>
<evidence type="ECO:0000256" key="3">
    <source>
        <dbReference type="ARBA" id="ARBA00022552"/>
    </source>
</evidence>
<dbReference type="AlphaFoldDB" id="B4IK04"/>
<evidence type="ECO:0000256" key="4">
    <source>
        <dbReference type="ARBA" id="ARBA00023242"/>
    </source>
</evidence>
<comment type="function">
    <text evidence="5">Involved in nucleolar processing of pre-18S ribosomal RNA.</text>
</comment>
<evidence type="ECO:0000256" key="5">
    <source>
        <dbReference type="PIRNR" id="PIRNR015952"/>
    </source>
</evidence>
<dbReference type="GO" id="GO:0006364">
    <property type="term" value="P:rRNA processing"/>
    <property type="evidence" value="ECO:0007669"/>
    <property type="project" value="UniProtKB-UniRule"/>
</dbReference>
<dbReference type="EMBL" id="CH480850">
    <property type="protein sequence ID" value="EDW51360.1"/>
    <property type="molecule type" value="Genomic_DNA"/>
</dbReference>
<dbReference type="PIRSF" id="PIRSF015952">
    <property type="entry name" value="U3snoRNP11"/>
    <property type="match status" value="1"/>
</dbReference>
<feature type="region of interest" description="Disordered" evidence="6">
    <location>
        <begin position="1"/>
        <end position="42"/>
    </location>
</feature>
<dbReference type="PhylomeDB" id="B4IK04"/>
<keyword evidence="8" id="KW-1185">Reference proteome</keyword>
<dbReference type="Pfam" id="PF03998">
    <property type="entry name" value="Utp11"/>
    <property type="match status" value="1"/>
</dbReference>
<evidence type="ECO:0000313" key="8">
    <source>
        <dbReference type="Proteomes" id="UP000001292"/>
    </source>
</evidence>
<gene>
    <name evidence="7" type="primary">Dsec\GM21797</name>
    <name evidence="7" type="ORF">Dsec_GM21797</name>
</gene>
<comment type="subunit">
    <text evidence="5">Component of the ribosomal small subunit (SSU) processome.</text>
</comment>
<evidence type="ECO:0000256" key="2">
    <source>
        <dbReference type="ARBA" id="ARBA00008105"/>
    </source>
</evidence>
<dbReference type="OrthoDB" id="29058at2759"/>
<organism evidence="8">
    <name type="scientific">Drosophila sechellia</name>
    <name type="common">Fruit fly</name>
    <dbReference type="NCBI Taxonomy" id="7238"/>
    <lineage>
        <taxon>Eukaryota</taxon>
        <taxon>Metazoa</taxon>
        <taxon>Ecdysozoa</taxon>
        <taxon>Arthropoda</taxon>
        <taxon>Hexapoda</taxon>
        <taxon>Insecta</taxon>
        <taxon>Pterygota</taxon>
        <taxon>Neoptera</taxon>
        <taxon>Endopterygota</taxon>
        <taxon>Diptera</taxon>
        <taxon>Brachycera</taxon>
        <taxon>Muscomorpha</taxon>
        <taxon>Ephydroidea</taxon>
        <taxon>Drosophilidae</taxon>
        <taxon>Drosophila</taxon>
        <taxon>Sophophora</taxon>
    </lineage>
</organism>
<dbReference type="SMR" id="B4IK04"/>
<dbReference type="GO" id="GO:0032040">
    <property type="term" value="C:small-subunit processome"/>
    <property type="evidence" value="ECO:0007669"/>
    <property type="project" value="UniProtKB-UniRule"/>
</dbReference>
<reference evidence="7 8" key="1">
    <citation type="journal article" date="2007" name="Nature">
        <title>Evolution of genes and genomes on the Drosophila phylogeny.</title>
        <authorList>
            <consortium name="Drosophila 12 Genomes Consortium"/>
            <person name="Clark A.G."/>
            <person name="Eisen M.B."/>
            <person name="Smith D.R."/>
            <person name="Bergman C.M."/>
            <person name="Oliver B."/>
            <person name="Markow T.A."/>
            <person name="Kaufman T.C."/>
            <person name="Kellis M."/>
            <person name="Gelbart W."/>
            <person name="Iyer V.N."/>
            <person name="Pollard D.A."/>
            <person name="Sackton T.B."/>
            <person name="Larracuente A.M."/>
            <person name="Singh N.D."/>
            <person name="Abad J.P."/>
            <person name="Abt D.N."/>
            <person name="Adryan B."/>
            <person name="Aguade M."/>
            <person name="Akashi H."/>
            <person name="Anderson W.W."/>
            <person name="Aquadro C.F."/>
            <person name="Ardell D.H."/>
            <person name="Arguello R."/>
            <person name="Artieri C.G."/>
            <person name="Barbash D.A."/>
            <person name="Barker D."/>
            <person name="Barsanti P."/>
            <person name="Batterham P."/>
            <person name="Batzoglou S."/>
            <person name="Begun D."/>
            <person name="Bhutkar A."/>
            <person name="Blanco E."/>
            <person name="Bosak S.A."/>
            <person name="Bradley R.K."/>
            <person name="Brand A.D."/>
            <person name="Brent M.R."/>
            <person name="Brooks A.N."/>
            <person name="Brown R.H."/>
            <person name="Butlin R.K."/>
            <person name="Caggese C."/>
            <person name="Calvi B.R."/>
            <person name="Bernardo de Carvalho A."/>
            <person name="Caspi A."/>
            <person name="Castrezana S."/>
            <person name="Celniker S.E."/>
            <person name="Chang J.L."/>
            <person name="Chapple C."/>
            <person name="Chatterji S."/>
            <person name="Chinwalla A."/>
            <person name="Civetta A."/>
            <person name="Clifton S.W."/>
            <person name="Comeron J.M."/>
            <person name="Costello J.C."/>
            <person name="Coyne J.A."/>
            <person name="Daub J."/>
            <person name="David R.G."/>
            <person name="Delcher A.L."/>
            <person name="Delehaunty K."/>
            <person name="Do C.B."/>
            <person name="Ebling H."/>
            <person name="Edwards K."/>
            <person name="Eickbush T."/>
            <person name="Evans J.D."/>
            <person name="Filipski A."/>
            <person name="Findeiss S."/>
            <person name="Freyhult E."/>
            <person name="Fulton L."/>
            <person name="Fulton R."/>
            <person name="Garcia A.C."/>
            <person name="Gardiner A."/>
            <person name="Garfield D.A."/>
            <person name="Garvin B.E."/>
            <person name="Gibson G."/>
            <person name="Gilbert D."/>
            <person name="Gnerre S."/>
            <person name="Godfrey J."/>
            <person name="Good R."/>
            <person name="Gotea V."/>
            <person name="Gravely B."/>
            <person name="Greenberg A.J."/>
            <person name="Griffiths-Jones S."/>
            <person name="Gross S."/>
            <person name="Guigo R."/>
            <person name="Gustafson E.A."/>
            <person name="Haerty W."/>
            <person name="Hahn M.W."/>
            <person name="Halligan D.L."/>
            <person name="Halpern A.L."/>
            <person name="Halter G.M."/>
            <person name="Han M.V."/>
            <person name="Heger A."/>
            <person name="Hillier L."/>
            <person name="Hinrichs A.S."/>
            <person name="Holmes I."/>
            <person name="Hoskins R.A."/>
            <person name="Hubisz M.J."/>
            <person name="Hultmark D."/>
            <person name="Huntley M.A."/>
            <person name="Jaffe D.B."/>
            <person name="Jagadeeshan S."/>
            <person name="Jeck W.R."/>
            <person name="Johnson J."/>
            <person name="Jones C.D."/>
            <person name="Jordan W.C."/>
            <person name="Karpen G.H."/>
            <person name="Kataoka E."/>
            <person name="Keightley P.D."/>
            <person name="Kheradpour P."/>
            <person name="Kirkness E.F."/>
            <person name="Koerich L.B."/>
            <person name="Kristiansen K."/>
            <person name="Kudrna D."/>
            <person name="Kulathinal R.J."/>
            <person name="Kumar S."/>
            <person name="Kwok R."/>
            <person name="Lander E."/>
            <person name="Langley C.H."/>
            <person name="Lapoint R."/>
            <person name="Lazzaro B.P."/>
            <person name="Lee S.J."/>
            <person name="Levesque L."/>
            <person name="Li R."/>
            <person name="Lin C.F."/>
            <person name="Lin M.F."/>
            <person name="Lindblad-Toh K."/>
            <person name="Llopart A."/>
            <person name="Long M."/>
            <person name="Low L."/>
            <person name="Lozovsky E."/>
            <person name="Lu J."/>
            <person name="Luo M."/>
            <person name="Machado C.A."/>
            <person name="Makalowski W."/>
            <person name="Marzo M."/>
            <person name="Matsuda M."/>
            <person name="Matzkin L."/>
            <person name="McAllister B."/>
            <person name="McBride C.S."/>
            <person name="McKernan B."/>
            <person name="McKernan K."/>
            <person name="Mendez-Lago M."/>
            <person name="Minx P."/>
            <person name="Mollenhauer M.U."/>
            <person name="Montooth K."/>
            <person name="Mount S.M."/>
            <person name="Mu X."/>
            <person name="Myers E."/>
            <person name="Negre B."/>
            <person name="Newfeld S."/>
            <person name="Nielsen R."/>
            <person name="Noor M.A."/>
            <person name="O'Grady P."/>
            <person name="Pachter L."/>
            <person name="Papaceit M."/>
            <person name="Parisi M.J."/>
            <person name="Parisi M."/>
            <person name="Parts L."/>
            <person name="Pedersen J.S."/>
            <person name="Pesole G."/>
            <person name="Phillippy A.M."/>
            <person name="Ponting C.P."/>
            <person name="Pop M."/>
            <person name="Porcelli D."/>
            <person name="Powell J.R."/>
            <person name="Prohaska S."/>
            <person name="Pruitt K."/>
            <person name="Puig M."/>
            <person name="Quesneville H."/>
            <person name="Ram K.R."/>
            <person name="Rand D."/>
            <person name="Rasmussen M.D."/>
            <person name="Reed L.K."/>
            <person name="Reenan R."/>
            <person name="Reily A."/>
            <person name="Remington K.A."/>
            <person name="Rieger T.T."/>
            <person name="Ritchie M.G."/>
            <person name="Robin C."/>
            <person name="Rogers Y.H."/>
            <person name="Rohde C."/>
            <person name="Rozas J."/>
            <person name="Rubenfield M.J."/>
            <person name="Ruiz A."/>
            <person name="Russo S."/>
            <person name="Salzberg S.L."/>
            <person name="Sanchez-Gracia A."/>
            <person name="Saranga D.J."/>
            <person name="Sato H."/>
            <person name="Schaeffer S.W."/>
            <person name="Schatz M.C."/>
            <person name="Schlenke T."/>
            <person name="Schwartz R."/>
            <person name="Segarra C."/>
            <person name="Singh R.S."/>
            <person name="Sirot L."/>
            <person name="Sirota M."/>
            <person name="Sisneros N.B."/>
            <person name="Smith C.D."/>
            <person name="Smith T.F."/>
            <person name="Spieth J."/>
            <person name="Stage D.E."/>
            <person name="Stark A."/>
            <person name="Stephan W."/>
            <person name="Strausberg R.L."/>
            <person name="Strempel S."/>
            <person name="Sturgill D."/>
            <person name="Sutton G."/>
            <person name="Sutton G.G."/>
            <person name="Tao W."/>
            <person name="Teichmann S."/>
            <person name="Tobari Y.N."/>
            <person name="Tomimura Y."/>
            <person name="Tsolas J.M."/>
            <person name="Valente V.L."/>
            <person name="Venter E."/>
            <person name="Venter J.C."/>
            <person name="Vicario S."/>
            <person name="Vieira F.G."/>
            <person name="Vilella A.J."/>
            <person name="Villasante A."/>
            <person name="Walenz B."/>
            <person name="Wang J."/>
            <person name="Wasserman M."/>
            <person name="Watts T."/>
            <person name="Wilson D."/>
            <person name="Wilson R.K."/>
            <person name="Wing R.A."/>
            <person name="Wolfner M.F."/>
            <person name="Wong A."/>
            <person name="Wong G.K."/>
            <person name="Wu C.I."/>
            <person name="Wu G."/>
            <person name="Yamamoto D."/>
            <person name="Yang H.P."/>
            <person name="Yang S.P."/>
            <person name="Yorke J.A."/>
            <person name="Yoshida K."/>
            <person name="Zdobnov E."/>
            <person name="Zhang P."/>
            <person name="Zhang Y."/>
            <person name="Zimin A.V."/>
            <person name="Baldwin J."/>
            <person name="Abdouelleil A."/>
            <person name="Abdulkadir J."/>
            <person name="Abebe A."/>
            <person name="Abera B."/>
            <person name="Abreu J."/>
            <person name="Acer S.C."/>
            <person name="Aftuck L."/>
            <person name="Alexander A."/>
            <person name="An P."/>
            <person name="Anderson E."/>
            <person name="Anderson S."/>
            <person name="Arachi H."/>
            <person name="Azer M."/>
            <person name="Bachantsang P."/>
            <person name="Barry A."/>
            <person name="Bayul T."/>
            <person name="Berlin A."/>
            <person name="Bessette D."/>
            <person name="Bloom T."/>
            <person name="Blye J."/>
            <person name="Boguslavskiy L."/>
            <person name="Bonnet C."/>
            <person name="Boukhgalter B."/>
            <person name="Bourzgui I."/>
            <person name="Brown A."/>
            <person name="Cahill P."/>
            <person name="Channer S."/>
            <person name="Cheshatsang Y."/>
            <person name="Chuda L."/>
            <person name="Citroen M."/>
            <person name="Collymore A."/>
            <person name="Cooke P."/>
            <person name="Costello M."/>
            <person name="D'Aco K."/>
            <person name="Daza R."/>
            <person name="De Haan G."/>
            <person name="DeGray S."/>
            <person name="DeMaso C."/>
            <person name="Dhargay N."/>
            <person name="Dooley K."/>
            <person name="Dooley E."/>
            <person name="Doricent M."/>
            <person name="Dorje P."/>
            <person name="Dorjee K."/>
            <person name="Dupes A."/>
            <person name="Elong R."/>
            <person name="Falk J."/>
            <person name="Farina A."/>
            <person name="Faro S."/>
            <person name="Ferguson D."/>
            <person name="Fisher S."/>
            <person name="Foley C.D."/>
            <person name="Franke A."/>
            <person name="Friedrich D."/>
            <person name="Gadbois L."/>
            <person name="Gearin G."/>
            <person name="Gearin C.R."/>
            <person name="Giannoukos G."/>
            <person name="Goode T."/>
            <person name="Graham J."/>
            <person name="Grandbois E."/>
            <person name="Grewal S."/>
            <person name="Gyaltsen K."/>
            <person name="Hafez N."/>
            <person name="Hagos B."/>
            <person name="Hall J."/>
            <person name="Henson C."/>
            <person name="Hollinger A."/>
            <person name="Honan T."/>
            <person name="Huard M.D."/>
            <person name="Hughes L."/>
            <person name="Hurhula B."/>
            <person name="Husby M.E."/>
            <person name="Kamat A."/>
            <person name="Kanga B."/>
            <person name="Kashin S."/>
            <person name="Khazanovich D."/>
            <person name="Kisner P."/>
            <person name="Lance K."/>
            <person name="Lara M."/>
            <person name="Lee W."/>
            <person name="Lennon N."/>
            <person name="Letendre F."/>
            <person name="LeVine R."/>
            <person name="Lipovsky A."/>
            <person name="Liu X."/>
            <person name="Liu J."/>
            <person name="Liu S."/>
            <person name="Lokyitsang T."/>
            <person name="Lokyitsang Y."/>
            <person name="Lubonja R."/>
            <person name="Lui A."/>
            <person name="MacDonald P."/>
            <person name="Magnisalis V."/>
            <person name="Maru K."/>
            <person name="Matthews C."/>
            <person name="McCusker W."/>
            <person name="McDonough S."/>
            <person name="Mehta T."/>
            <person name="Meldrim J."/>
            <person name="Meneus L."/>
            <person name="Mihai O."/>
            <person name="Mihalev A."/>
            <person name="Mihova T."/>
            <person name="Mittelman R."/>
            <person name="Mlenga V."/>
            <person name="Montmayeur A."/>
            <person name="Mulrain L."/>
            <person name="Navidi A."/>
            <person name="Naylor J."/>
            <person name="Negash T."/>
            <person name="Nguyen T."/>
            <person name="Nguyen N."/>
            <person name="Nicol R."/>
            <person name="Norbu C."/>
            <person name="Norbu N."/>
            <person name="Novod N."/>
            <person name="O'Neill B."/>
            <person name="Osman S."/>
            <person name="Markiewicz E."/>
            <person name="Oyono O.L."/>
            <person name="Patti C."/>
            <person name="Phunkhang P."/>
            <person name="Pierre F."/>
            <person name="Priest M."/>
            <person name="Raghuraman S."/>
            <person name="Rege F."/>
            <person name="Reyes R."/>
            <person name="Rise C."/>
            <person name="Rogov P."/>
            <person name="Ross K."/>
            <person name="Ryan E."/>
            <person name="Settipalli S."/>
            <person name="Shea T."/>
            <person name="Sherpa N."/>
            <person name="Shi L."/>
            <person name="Shih D."/>
            <person name="Sparrow T."/>
            <person name="Spaulding J."/>
            <person name="Stalker J."/>
            <person name="Stange-Thomann N."/>
            <person name="Stavropoulos S."/>
            <person name="Stone C."/>
            <person name="Strader C."/>
            <person name="Tesfaye S."/>
            <person name="Thomson T."/>
            <person name="Thoulutsang Y."/>
            <person name="Thoulutsang D."/>
            <person name="Topham K."/>
            <person name="Topping I."/>
            <person name="Tsamla T."/>
            <person name="Vassiliev H."/>
            <person name="Vo A."/>
            <person name="Wangchuk T."/>
            <person name="Wangdi T."/>
            <person name="Weiand M."/>
            <person name="Wilkinson J."/>
            <person name="Wilson A."/>
            <person name="Yadav S."/>
            <person name="Young G."/>
            <person name="Yu Q."/>
            <person name="Zembek L."/>
            <person name="Zhong D."/>
            <person name="Zimmer A."/>
            <person name="Zwirko Z."/>
            <person name="Jaffe D.B."/>
            <person name="Alvarez P."/>
            <person name="Brockman W."/>
            <person name="Butler J."/>
            <person name="Chin C."/>
            <person name="Gnerre S."/>
            <person name="Grabherr M."/>
            <person name="Kleber M."/>
            <person name="Mauceli E."/>
            <person name="MacCallum I."/>
        </authorList>
    </citation>
    <scope>NUCLEOTIDE SEQUENCE [LARGE SCALE GENOMIC DNA]</scope>
    <source>
        <strain evidence="8">Rob3c / Tucson 14021-0248.25</strain>
    </source>
</reference>
<accession>B4IK04</accession>
<name>B4IK04_DROSE</name>
<proteinExistence type="inferred from homology"/>
<feature type="compositionally biased region" description="Polar residues" evidence="6">
    <location>
        <begin position="1"/>
        <end position="11"/>
    </location>
</feature>
<evidence type="ECO:0000313" key="7">
    <source>
        <dbReference type="EMBL" id="EDW51360.1"/>
    </source>
</evidence>
<dbReference type="PANTHER" id="PTHR12838:SF0">
    <property type="entry name" value="U3 SMALL NUCLEOLAR RNA-ASSOCIATED PROTEIN 11-RELATED"/>
    <property type="match status" value="1"/>
</dbReference>
<comment type="subcellular location">
    <subcellularLocation>
        <location evidence="1 5">Nucleus</location>
        <location evidence="1 5">Nucleolus</location>
    </subcellularLocation>
</comment>
<keyword evidence="4 5" id="KW-0539">Nucleus</keyword>
<dbReference type="PANTHER" id="PTHR12838">
    <property type="entry name" value="U3 SMALL NUCLEOLAR RNA-ASSOCIATED PROTEIN 11"/>
    <property type="match status" value="1"/>
</dbReference>
<dbReference type="InterPro" id="IPR007144">
    <property type="entry name" value="SSU_processome_Utp11"/>
</dbReference>
<feature type="region of interest" description="Disordered" evidence="6">
    <location>
        <begin position="157"/>
        <end position="188"/>
    </location>
</feature>
<dbReference type="OMA" id="DLKYVVM"/>
<sequence>MSSWKNASKSNQKVHRERHQPEARQHLGFLEKKKDYKKRAIDAQKKQKTLKLLYRRAQNKNPDEFYHHMINSKLSNDEHHEKDKKDEHTPEQLALMQTQDLKYVVMKRTMERKKIKRLKASLVDVDAIAGAENKRITFDKDGYTDLDLRNWILKDEEEEEEEKKKKSKPTDPNPFKQQRINELKKREQRERELAIVQEKIQLQNALKQPRLLKPKKIKAGTKDGAPVYKFRYERKK</sequence>
<dbReference type="KEGG" id="dse:6619851"/>
<dbReference type="STRING" id="7238.B4IK04"/>
<feature type="compositionally biased region" description="Basic and acidic residues" evidence="6">
    <location>
        <begin position="179"/>
        <end position="188"/>
    </location>
</feature>
<dbReference type="HOGENOM" id="CLU_061887_2_1_1"/>
<dbReference type="Proteomes" id="UP000001292">
    <property type="component" value="Unassembled WGS sequence"/>
</dbReference>
<evidence type="ECO:0000256" key="6">
    <source>
        <dbReference type="SAM" id="MobiDB-lite"/>
    </source>
</evidence>
<evidence type="ECO:0000256" key="1">
    <source>
        <dbReference type="ARBA" id="ARBA00004604"/>
    </source>
</evidence>
<keyword evidence="3 5" id="KW-0698">rRNA processing</keyword>
<comment type="similarity">
    <text evidence="2 5">Belongs to the UTP11 family.</text>
</comment>
<feature type="compositionally biased region" description="Basic and acidic residues" evidence="6">
    <location>
        <begin position="19"/>
        <end position="42"/>
    </location>
</feature>